<dbReference type="AlphaFoldDB" id="A0AAN8EN23"/>
<reference evidence="2 3" key="1">
    <citation type="submission" date="2022-12" db="EMBL/GenBank/DDBJ databases">
        <title>Genomic features and morphological characterization of a novel Knufia sp. strain isolated from spacecraft assembly facility.</title>
        <authorList>
            <person name="Teixeira M."/>
            <person name="Chander A.M."/>
            <person name="Stajich J.E."/>
            <person name="Venkateswaran K."/>
        </authorList>
    </citation>
    <scope>NUCLEOTIDE SEQUENCE [LARGE SCALE GENOMIC DNA]</scope>
    <source>
        <strain evidence="2 3">FJI-L2-BK-P2</strain>
    </source>
</reference>
<organism evidence="2 3">
    <name type="scientific">Knufia fluminis</name>
    <dbReference type="NCBI Taxonomy" id="191047"/>
    <lineage>
        <taxon>Eukaryota</taxon>
        <taxon>Fungi</taxon>
        <taxon>Dikarya</taxon>
        <taxon>Ascomycota</taxon>
        <taxon>Pezizomycotina</taxon>
        <taxon>Eurotiomycetes</taxon>
        <taxon>Chaetothyriomycetidae</taxon>
        <taxon>Chaetothyriales</taxon>
        <taxon>Trichomeriaceae</taxon>
        <taxon>Knufia</taxon>
    </lineage>
</organism>
<name>A0AAN8EN23_9EURO</name>
<gene>
    <name evidence="2" type="ORF">OHC33_010562</name>
</gene>
<evidence type="ECO:0000313" key="2">
    <source>
        <dbReference type="EMBL" id="KAK5948388.1"/>
    </source>
</evidence>
<keyword evidence="3" id="KW-1185">Reference proteome</keyword>
<protein>
    <submittedName>
        <fullName evidence="2">Uncharacterized protein</fullName>
    </submittedName>
</protein>
<evidence type="ECO:0000256" key="1">
    <source>
        <dbReference type="SAM" id="Phobius"/>
    </source>
</evidence>
<comment type="caution">
    <text evidence="2">The sequence shown here is derived from an EMBL/GenBank/DDBJ whole genome shotgun (WGS) entry which is preliminary data.</text>
</comment>
<keyword evidence="1" id="KW-1133">Transmembrane helix</keyword>
<dbReference type="EMBL" id="JAKLMC020000048">
    <property type="protein sequence ID" value="KAK5948388.1"/>
    <property type="molecule type" value="Genomic_DNA"/>
</dbReference>
<keyword evidence="1" id="KW-0472">Membrane</keyword>
<proteinExistence type="predicted"/>
<accession>A0AAN8EN23</accession>
<dbReference type="Proteomes" id="UP001316803">
    <property type="component" value="Unassembled WGS sequence"/>
</dbReference>
<evidence type="ECO:0000313" key="3">
    <source>
        <dbReference type="Proteomes" id="UP001316803"/>
    </source>
</evidence>
<sequence length="356" mass="40142">MKQNCTDQLEARLGRHLRFYKGLTETYLVNPAQGQPALDTHDEVLRLICALKSMPDRPRQEVVRACFNIQAGNSGSSTSDQERALDIAVRVMIMMNSRTHGFSPGILESGGYQSGWVHGHSLAQFIESSFPGTNPQTWDQMQAADDDTISAITAQRLVKRARLSFEPTDDLRKHLELDRKSGTVSIFHHAAFLKEHLKLTKGLPMDMTVSDQLRRGAIPRSLALETLVSIQEVLFPHDDTKSRDILRNLVDLKDFDPECLLFDFSTIREEDEHHVESRHFGARLMALRDELESPTPRGFLEEWLQRKSGARHIMMATLIGVLVAVLLGFLSLGVAIFQAYVAYQDWKDHGSGRPVV</sequence>
<feature type="transmembrane region" description="Helical" evidence="1">
    <location>
        <begin position="313"/>
        <end position="341"/>
    </location>
</feature>
<keyword evidence="1" id="KW-0812">Transmembrane</keyword>